<dbReference type="AlphaFoldDB" id="S7RPM8"/>
<dbReference type="GeneID" id="19306170"/>
<proteinExistence type="predicted"/>
<keyword evidence="2" id="KW-1185">Reference proteome</keyword>
<dbReference type="Gene3D" id="1.10.510.10">
    <property type="entry name" value="Transferase(Phosphotransferase) domain 1"/>
    <property type="match status" value="1"/>
</dbReference>
<dbReference type="HOGENOM" id="CLU_054404_0_0_1"/>
<dbReference type="SUPFAM" id="SSF56112">
    <property type="entry name" value="Protein kinase-like (PK-like)"/>
    <property type="match status" value="1"/>
</dbReference>
<evidence type="ECO:0000313" key="1">
    <source>
        <dbReference type="EMBL" id="EPQ54839.1"/>
    </source>
</evidence>
<dbReference type="OrthoDB" id="3224178at2759"/>
<dbReference type="OMA" id="HFPARTI"/>
<dbReference type="STRING" id="670483.S7RPM8"/>
<dbReference type="Proteomes" id="UP000030669">
    <property type="component" value="Unassembled WGS sequence"/>
</dbReference>
<name>S7RPM8_GLOTA</name>
<dbReference type="RefSeq" id="XP_007866655.1">
    <property type="nucleotide sequence ID" value="XM_007868464.1"/>
</dbReference>
<sequence length="325" mass="37018">WEALRPFFLSKGYDLYTSRGSRGLFPRINDSPALDSFGLYGDRSNFVPVYTPCSICHYSPKTYRKNRDVVIKPVSWGSEETQELRILRYLNSDPIRANPANATVPVIDILEHSAWTFAVMPFWGDCDRPEFATAGEALEWASQLIGDISHENVQMNFYGTIPPDTERPAFRSDFPVKYALIDFGSSVQFPPDTLAQERRGYWVVGREQRAPETKRKRPFDPFAADVYQTGRTIYGWIKVKFLTTHILLQGFVDQVPSLLGLLQDMTRARARNRMSAPEAHERILAIQASTPESVKLQRLTDKRLGCYDEVVPGRTAAYIYGTSPY</sequence>
<feature type="non-terminal residue" evidence="1">
    <location>
        <position position="1"/>
    </location>
</feature>
<evidence type="ECO:0000313" key="2">
    <source>
        <dbReference type="Proteomes" id="UP000030669"/>
    </source>
</evidence>
<reference evidence="1 2" key="1">
    <citation type="journal article" date="2012" name="Science">
        <title>The Paleozoic origin of enzymatic lignin decomposition reconstructed from 31 fungal genomes.</title>
        <authorList>
            <person name="Floudas D."/>
            <person name="Binder M."/>
            <person name="Riley R."/>
            <person name="Barry K."/>
            <person name="Blanchette R.A."/>
            <person name="Henrissat B."/>
            <person name="Martinez A.T."/>
            <person name="Otillar R."/>
            <person name="Spatafora J.W."/>
            <person name="Yadav J.S."/>
            <person name="Aerts A."/>
            <person name="Benoit I."/>
            <person name="Boyd A."/>
            <person name="Carlson A."/>
            <person name="Copeland A."/>
            <person name="Coutinho P.M."/>
            <person name="de Vries R.P."/>
            <person name="Ferreira P."/>
            <person name="Findley K."/>
            <person name="Foster B."/>
            <person name="Gaskell J."/>
            <person name="Glotzer D."/>
            <person name="Gorecki P."/>
            <person name="Heitman J."/>
            <person name="Hesse C."/>
            <person name="Hori C."/>
            <person name="Igarashi K."/>
            <person name="Jurgens J.A."/>
            <person name="Kallen N."/>
            <person name="Kersten P."/>
            <person name="Kohler A."/>
            <person name="Kuees U."/>
            <person name="Kumar T.K.A."/>
            <person name="Kuo A."/>
            <person name="LaButti K."/>
            <person name="Larrondo L.F."/>
            <person name="Lindquist E."/>
            <person name="Ling A."/>
            <person name="Lombard V."/>
            <person name="Lucas S."/>
            <person name="Lundell T."/>
            <person name="Martin R."/>
            <person name="McLaughlin D.J."/>
            <person name="Morgenstern I."/>
            <person name="Morin E."/>
            <person name="Murat C."/>
            <person name="Nagy L.G."/>
            <person name="Nolan M."/>
            <person name="Ohm R.A."/>
            <person name="Patyshakuliyeva A."/>
            <person name="Rokas A."/>
            <person name="Ruiz-Duenas F.J."/>
            <person name="Sabat G."/>
            <person name="Salamov A."/>
            <person name="Samejima M."/>
            <person name="Schmutz J."/>
            <person name="Slot J.C."/>
            <person name="St John F."/>
            <person name="Stenlid J."/>
            <person name="Sun H."/>
            <person name="Sun S."/>
            <person name="Syed K."/>
            <person name="Tsang A."/>
            <person name="Wiebenga A."/>
            <person name="Young D."/>
            <person name="Pisabarro A."/>
            <person name="Eastwood D.C."/>
            <person name="Martin F."/>
            <person name="Cullen D."/>
            <person name="Grigoriev I.V."/>
            <person name="Hibbett D.S."/>
        </authorList>
    </citation>
    <scope>NUCLEOTIDE SEQUENCE [LARGE SCALE GENOMIC DNA]</scope>
    <source>
        <strain evidence="1 2">ATCC 11539</strain>
    </source>
</reference>
<dbReference type="KEGG" id="gtr:GLOTRDRAFT_42983"/>
<dbReference type="InterPro" id="IPR011009">
    <property type="entry name" value="Kinase-like_dom_sf"/>
</dbReference>
<evidence type="ECO:0008006" key="3">
    <source>
        <dbReference type="Google" id="ProtNLM"/>
    </source>
</evidence>
<protein>
    <recommendedName>
        <fullName evidence="3">Protein kinase domain-containing protein</fullName>
    </recommendedName>
</protein>
<accession>S7RPM8</accession>
<organism evidence="1 2">
    <name type="scientific">Gloeophyllum trabeum (strain ATCC 11539 / FP-39264 / Madison 617)</name>
    <name type="common">Brown rot fungus</name>
    <dbReference type="NCBI Taxonomy" id="670483"/>
    <lineage>
        <taxon>Eukaryota</taxon>
        <taxon>Fungi</taxon>
        <taxon>Dikarya</taxon>
        <taxon>Basidiomycota</taxon>
        <taxon>Agaricomycotina</taxon>
        <taxon>Agaricomycetes</taxon>
        <taxon>Gloeophyllales</taxon>
        <taxon>Gloeophyllaceae</taxon>
        <taxon>Gloeophyllum</taxon>
    </lineage>
</organism>
<dbReference type="eggNOG" id="ENOG502STXN">
    <property type="taxonomic scope" value="Eukaryota"/>
</dbReference>
<dbReference type="EMBL" id="KB469303">
    <property type="protein sequence ID" value="EPQ54839.1"/>
    <property type="molecule type" value="Genomic_DNA"/>
</dbReference>
<gene>
    <name evidence="1" type="ORF">GLOTRDRAFT_42983</name>
</gene>